<evidence type="ECO:0000313" key="2">
    <source>
        <dbReference type="Proteomes" id="UP000076079"/>
    </source>
</evidence>
<sequence length="93" mass="9561" precursor="true">MFFAPNVTVVSNKGNVLQWQVTIGLTRANTLVPGEVMAVLTAGAPDTVLSRPVRFDLTAVGTRIAHNRSGSTGIAGIGAQIAGSLIFEGVPVS</sequence>
<reference evidence="1 2" key="1">
    <citation type="journal article" date="2016" name="Genome Announc.">
        <title>First Complete Genome Sequence of a Subdivision 6 Acidobacterium Strain.</title>
        <authorList>
            <person name="Huang S."/>
            <person name="Vieira S."/>
            <person name="Bunk B."/>
            <person name="Riedel T."/>
            <person name="Sproer C."/>
            <person name="Overmann J."/>
        </authorList>
    </citation>
    <scope>NUCLEOTIDE SEQUENCE [LARGE SCALE GENOMIC DNA]</scope>
    <source>
        <strain evidence="2">DSM 100886 HEG_-6_39</strain>
    </source>
</reference>
<dbReference type="STRING" id="1855912.LuPra_03961"/>
<protein>
    <submittedName>
        <fullName evidence="1">Uncharacterized protein</fullName>
    </submittedName>
</protein>
<name>A0A143PQ32_LUTPR</name>
<proteinExistence type="predicted"/>
<evidence type="ECO:0000313" key="1">
    <source>
        <dbReference type="EMBL" id="AMY10722.1"/>
    </source>
</evidence>
<dbReference type="RefSeq" id="WP_157899439.1">
    <property type="nucleotide sequence ID" value="NZ_CP015136.1"/>
</dbReference>
<dbReference type="EMBL" id="CP015136">
    <property type="protein sequence ID" value="AMY10722.1"/>
    <property type="molecule type" value="Genomic_DNA"/>
</dbReference>
<organism evidence="1 2">
    <name type="scientific">Luteitalea pratensis</name>
    <dbReference type="NCBI Taxonomy" id="1855912"/>
    <lineage>
        <taxon>Bacteria</taxon>
        <taxon>Pseudomonadati</taxon>
        <taxon>Acidobacteriota</taxon>
        <taxon>Vicinamibacteria</taxon>
        <taxon>Vicinamibacterales</taxon>
        <taxon>Vicinamibacteraceae</taxon>
        <taxon>Luteitalea</taxon>
    </lineage>
</organism>
<dbReference type="KEGG" id="abac:LuPra_03961"/>
<dbReference type="Proteomes" id="UP000076079">
    <property type="component" value="Chromosome"/>
</dbReference>
<reference evidence="2" key="2">
    <citation type="submission" date="2016-04" db="EMBL/GenBank/DDBJ databases">
        <title>First Complete Genome Sequence of a Subdivision 6 Acidobacterium.</title>
        <authorList>
            <person name="Huang S."/>
            <person name="Vieira S."/>
            <person name="Bunk B."/>
            <person name="Riedel T."/>
            <person name="Sproeer C."/>
            <person name="Overmann J."/>
        </authorList>
    </citation>
    <scope>NUCLEOTIDE SEQUENCE [LARGE SCALE GENOMIC DNA]</scope>
    <source>
        <strain evidence="2">DSM 100886 HEG_-6_39</strain>
    </source>
</reference>
<accession>A0A143PQ32</accession>
<keyword evidence="2" id="KW-1185">Reference proteome</keyword>
<dbReference type="AlphaFoldDB" id="A0A143PQ32"/>
<gene>
    <name evidence="1" type="ORF">LuPra_03961</name>
</gene>